<feature type="domain" description="Methyltransferase" evidence="2">
    <location>
        <begin position="441"/>
        <end position="532"/>
    </location>
</feature>
<dbReference type="EMBL" id="LSFN01000013">
    <property type="protein sequence ID" value="OAB75053.1"/>
    <property type="molecule type" value="Genomic_DNA"/>
</dbReference>
<dbReference type="Pfam" id="PF13649">
    <property type="entry name" value="Methyltransf_25"/>
    <property type="match status" value="1"/>
</dbReference>
<protein>
    <recommendedName>
        <fullName evidence="2">Methyltransferase domain-containing protein</fullName>
    </recommendedName>
</protein>
<dbReference type="Gene3D" id="3.40.50.150">
    <property type="entry name" value="Vaccinia Virus protein VP39"/>
    <property type="match status" value="1"/>
</dbReference>
<dbReference type="GO" id="GO:0016740">
    <property type="term" value="F:transferase activity"/>
    <property type="evidence" value="ECO:0007669"/>
    <property type="project" value="UniProtKB-KW"/>
</dbReference>
<dbReference type="InterPro" id="IPR041698">
    <property type="entry name" value="Methyltransf_25"/>
</dbReference>
<evidence type="ECO:0000256" key="1">
    <source>
        <dbReference type="ARBA" id="ARBA00022679"/>
    </source>
</evidence>
<dbReference type="SUPFAM" id="SSF53756">
    <property type="entry name" value="UDP-Glycosyltransferase/glycogen phosphorylase"/>
    <property type="match status" value="1"/>
</dbReference>
<dbReference type="STRING" id="1763538.LPB68_14495"/>
<dbReference type="OrthoDB" id="2538223at2"/>
<evidence type="ECO:0000313" key="3">
    <source>
        <dbReference type="EMBL" id="OAB75053.1"/>
    </source>
</evidence>
<dbReference type="Proteomes" id="UP000077134">
    <property type="component" value="Unassembled WGS sequence"/>
</dbReference>
<keyword evidence="4" id="KW-1185">Reference proteome</keyword>
<comment type="caution">
    <text evidence="3">The sequence shown here is derived from an EMBL/GenBank/DDBJ whole genome shotgun (WGS) entry which is preliminary data.</text>
</comment>
<dbReference type="RefSeq" id="WP_068657471.1">
    <property type="nucleotide sequence ID" value="NZ_CP017770.1"/>
</dbReference>
<dbReference type="SUPFAM" id="SSF53335">
    <property type="entry name" value="S-adenosyl-L-methionine-dependent methyltransferases"/>
    <property type="match status" value="1"/>
</dbReference>
<evidence type="ECO:0000259" key="2">
    <source>
        <dbReference type="Pfam" id="PF13649"/>
    </source>
</evidence>
<dbReference type="Pfam" id="PF13692">
    <property type="entry name" value="Glyco_trans_1_4"/>
    <property type="match status" value="1"/>
</dbReference>
<dbReference type="PANTHER" id="PTHR43861">
    <property type="entry name" value="TRANS-ACONITATE 2-METHYLTRANSFERASE-RELATED"/>
    <property type="match status" value="1"/>
</dbReference>
<gene>
    <name evidence="3" type="ORF">PNBC_09440</name>
</gene>
<dbReference type="KEGG" id="pcx:LPB68_14495"/>
<dbReference type="InterPro" id="IPR029063">
    <property type="entry name" value="SAM-dependent_MTases_sf"/>
</dbReference>
<evidence type="ECO:0000313" key="4">
    <source>
        <dbReference type="Proteomes" id="UP000077134"/>
    </source>
</evidence>
<dbReference type="AlphaFoldDB" id="A0A162KWE9"/>
<reference evidence="3 4" key="1">
    <citation type="submission" date="2016-02" db="EMBL/GenBank/DDBJ databases">
        <title>Paenibacillus sp. LPB0068, isolated from Crassostrea gigas.</title>
        <authorList>
            <person name="Shin S.-K."/>
            <person name="Yi H."/>
        </authorList>
    </citation>
    <scope>NUCLEOTIDE SEQUENCE [LARGE SCALE GENOMIC DNA]</scope>
    <source>
        <strain evidence="3 4">LPB0068</strain>
    </source>
</reference>
<name>A0A162KWE9_9BACL</name>
<accession>A0A162KWE9</accession>
<dbReference type="CDD" id="cd02440">
    <property type="entry name" value="AdoMet_MTases"/>
    <property type="match status" value="1"/>
</dbReference>
<dbReference type="Gene3D" id="3.40.50.2000">
    <property type="entry name" value="Glycogen Phosphorylase B"/>
    <property type="match status" value="1"/>
</dbReference>
<organism evidence="3 4">
    <name type="scientific">Paenibacillus crassostreae</name>
    <dbReference type="NCBI Taxonomy" id="1763538"/>
    <lineage>
        <taxon>Bacteria</taxon>
        <taxon>Bacillati</taxon>
        <taxon>Bacillota</taxon>
        <taxon>Bacilli</taxon>
        <taxon>Bacillales</taxon>
        <taxon>Paenibacillaceae</taxon>
        <taxon>Paenibacillus</taxon>
    </lineage>
</organism>
<proteinExistence type="predicted"/>
<sequence length="610" mass="71206">MLNNMILNKPKIYIFCFGFKRERDIEAIKKEARTYYQFYKSISQSLEFKFISLENELLDNEEIYDADNDVYYWSYNFNELIQQQSPTIAHVFVDSLDGYFLFEKNYSSKSIITFNTVTGIDAFREFDEGYLEHLRHAIDVGNLYLFVESKVVKDEFLKMGLQTYLMYPRIKALRNRPEMIENKPFTIGFASAPLSKKDWEGRGIQLLVSLAAQLKHYKFKIAWRNEGYDDFIALLNENNLTNFEVYNGYLDMNDFYKGVDVMLAPYTTQKNNHSCPLSILESILLGIPVAVTNVVGLQDVVEQYNFGVVSKCEVGELAEKVGILEKNYDFYKKNAEDLGSELFDINKLDNNNYLKIYDEVIYQVAAPTLNEWRSQLNANNKYLVMNQDGMAEYYNDSFIANNYDESRFSEFPMRTYDLLERNALNILTEKHSPKGIGMNNILDIASGEGRIMRSLLEYGQITAVENSAFMISVSVRKLSDINKVTYVKNDFFSFITDEKYDIISVFRFIRHFNYLDRIILYQKIYKLLNDDGIIIADFPNKQAETQLRSVYQWGSFNVYDVFWNEFEIINELNDNGFQILDSISVGEYLNKGIMNNDELPLSRIVCFGKR</sequence>
<keyword evidence="1" id="KW-0808">Transferase</keyword>